<dbReference type="EMBL" id="WHJG01000016">
    <property type="protein sequence ID" value="NHZ80868.1"/>
    <property type="molecule type" value="Genomic_DNA"/>
</dbReference>
<gene>
    <name evidence="2" type="ORF">F2P44_16530</name>
</gene>
<dbReference type="InterPro" id="IPR011611">
    <property type="entry name" value="PfkB_dom"/>
</dbReference>
<dbReference type="Proteomes" id="UP000621455">
    <property type="component" value="Unassembled WGS sequence"/>
</dbReference>
<evidence type="ECO:0000313" key="3">
    <source>
        <dbReference type="Proteomes" id="UP000621455"/>
    </source>
</evidence>
<name>A0ABX0N6C5_9BURK</name>
<evidence type="ECO:0000313" key="2">
    <source>
        <dbReference type="EMBL" id="NHZ80868.1"/>
    </source>
</evidence>
<organism evidence="2 3">
    <name type="scientific">Massilia frigida</name>
    <dbReference type="NCBI Taxonomy" id="2609281"/>
    <lineage>
        <taxon>Bacteria</taxon>
        <taxon>Pseudomonadati</taxon>
        <taxon>Pseudomonadota</taxon>
        <taxon>Betaproteobacteria</taxon>
        <taxon>Burkholderiales</taxon>
        <taxon>Oxalobacteraceae</taxon>
        <taxon>Telluria group</taxon>
        <taxon>Massilia</taxon>
    </lineage>
</organism>
<dbReference type="Gene3D" id="3.40.1190.20">
    <property type="match status" value="1"/>
</dbReference>
<feature type="domain" description="Carbohydrate kinase PfkB" evidence="1">
    <location>
        <begin position="38"/>
        <end position="108"/>
    </location>
</feature>
<dbReference type="SUPFAM" id="SSF53613">
    <property type="entry name" value="Ribokinase-like"/>
    <property type="match status" value="1"/>
</dbReference>
<dbReference type="RefSeq" id="WP_167088203.1">
    <property type="nucleotide sequence ID" value="NZ_WHJG01000016.1"/>
</dbReference>
<dbReference type="InterPro" id="IPR029056">
    <property type="entry name" value="Ribokinase-like"/>
</dbReference>
<reference evidence="2 3" key="1">
    <citation type="submission" date="2019-10" db="EMBL/GenBank/DDBJ databases">
        <title>Taxonomy of Antarctic Massilia spp.: description of Massilia rubra sp. nov., Massilia aquatica sp. nov., Massilia mucilaginosa sp. nov., Massilia frigida sp. nov. isolated from streams, lakes and regoliths.</title>
        <authorList>
            <person name="Holochova P."/>
            <person name="Sedlacek I."/>
            <person name="Kralova S."/>
            <person name="Maslanova I."/>
            <person name="Busse H.-J."/>
            <person name="Stankova E."/>
            <person name="Vrbovska V."/>
            <person name="Kovarovic V."/>
            <person name="Bartak M."/>
            <person name="Svec P."/>
            <person name="Pantucek R."/>
        </authorList>
    </citation>
    <scope>NUCLEOTIDE SEQUENCE [LARGE SCALE GENOMIC DNA]</scope>
    <source>
        <strain evidence="2 3">CCM 8695</strain>
    </source>
</reference>
<comment type="caution">
    <text evidence="2">The sequence shown here is derived from an EMBL/GenBank/DDBJ whole genome shotgun (WGS) entry which is preliminary data.</text>
</comment>
<protein>
    <recommendedName>
        <fullName evidence="1">Carbohydrate kinase PfkB domain-containing protein</fullName>
    </recommendedName>
</protein>
<sequence length="109" mass="11380">MVERPDDGSHQLLQQGARARPIDDHALQVEQAMVPMPDARFGAALSGSACNFTLAAARQSLALTYLNRLSQDAFGHGFADLLKGAGVTLASSQRSACPTSLAIVTLDAG</sequence>
<dbReference type="Pfam" id="PF00294">
    <property type="entry name" value="PfkB"/>
    <property type="match status" value="1"/>
</dbReference>
<evidence type="ECO:0000259" key="1">
    <source>
        <dbReference type="Pfam" id="PF00294"/>
    </source>
</evidence>
<proteinExistence type="predicted"/>
<accession>A0ABX0N6C5</accession>
<keyword evidence="3" id="KW-1185">Reference proteome</keyword>